<dbReference type="EMBL" id="HG992338">
    <property type="protein sequence ID" value="CAE6716609.1"/>
    <property type="molecule type" value="Genomic_DNA"/>
</dbReference>
<dbReference type="EMBL" id="HG992341">
    <property type="protein sequence ID" value="CAE6717098.1"/>
    <property type="molecule type" value="Genomic_DNA"/>
</dbReference>
<evidence type="ECO:0000313" key="3">
    <source>
        <dbReference type="Proteomes" id="UP000835243"/>
    </source>
</evidence>
<sequence length="42" mass="4726">MSRCVSHIAAMHERFSADAMTLVTGSRSARRRHLQSLGKELQ</sequence>
<evidence type="ECO:0000313" key="1">
    <source>
        <dbReference type="EMBL" id="CAE6716609.1"/>
    </source>
</evidence>
<evidence type="ECO:0000313" key="4">
    <source>
        <dbReference type="Proteomes" id="UP000835287"/>
    </source>
</evidence>
<organism evidence="2">
    <name type="scientific">Xanthomonas arboricola pv. corylina</name>
    <dbReference type="NCBI Taxonomy" id="487821"/>
    <lineage>
        <taxon>Bacteria</taxon>
        <taxon>Pseudomonadati</taxon>
        <taxon>Pseudomonadota</taxon>
        <taxon>Gammaproteobacteria</taxon>
        <taxon>Lysobacterales</taxon>
        <taxon>Lysobacteraceae</taxon>
        <taxon>Xanthomonas</taxon>
    </lineage>
</organism>
<accession>A0A8D6UPJ0</accession>
<dbReference type="AlphaFoldDB" id="A0A8D6UPJ0"/>
<name>A0A8D6UPJ0_9XANT</name>
<keyword evidence="4" id="KW-1185">Reference proteome</keyword>
<reference evidence="3 4" key="1">
    <citation type="submission" date="2021-02" db="EMBL/GenBank/DDBJ databases">
        <authorList>
            <person name="Pothier F. J."/>
        </authorList>
    </citation>
    <scope>NUCLEOTIDE SEQUENCE</scope>
    <source>
        <strain evidence="1 4">301</strain>
        <strain evidence="2 3">CFBP 1159</strain>
    </source>
</reference>
<proteinExistence type="predicted"/>
<evidence type="ECO:0000313" key="2">
    <source>
        <dbReference type="EMBL" id="CAE6717098.1"/>
    </source>
</evidence>
<dbReference type="Proteomes" id="UP000835287">
    <property type="component" value="Chromosome"/>
</dbReference>
<protein>
    <submittedName>
        <fullName evidence="2">Uncharacterized protein</fullName>
    </submittedName>
</protein>
<dbReference type="Proteomes" id="UP000835243">
    <property type="component" value="Chromosome"/>
</dbReference>
<gene>
    <name evidence="2" type="ORF">CFBP1159_08260</name>
    <name evidence="1" type="ORF">XAC301_08120</name>
</gene>
<dbReference type="EMBL" id="HG992341">
    <property type="protein sequence ID" value="CAE6717084.1"/>
    <property type="molecule type" value="Genomic_DNA"/>
</dbReference>
<dbReference type="EMBL" id="HG992338">
    <property type="protein sequence ID" value="CAE6716633.1"/>
    <property type="molecule type" value="Genomic_DNA"/>
</dbReference>